<dbReference type="OMA" id="HACTIPT"/>
<dbReference type="Gene3D" id="3.40.50.720">
    <property type="entry name" value="NAD(P)-binding Rossmann-like Domain"/>
    <property type="match status" value="1"/>
</dbReference>
<feature type="domain" description="5,10-methenyltetrahydromethanopterin hydrogenase N-terminal" evidence="13">
    <location>
        <begin position="1"/>
        <end position="239"/>
    </location>
</feature>
<dbReference type="SUPFAM" id="SSF48179">
    <property type="entry name" value="6-phosphogluconate dehydrogenase C-terminal domain-like"/>
    <property type="match status" value="1"/>
</dbReference>
<evidence type="ECO:0000256" key="6">
    <source>
        <dbReference type="ARBA" id="ARBA00022563"/>
    </source>
</evidence>
<dbReference type="HAMAP" id="MF_01090">
    <property type="entry name" value="HMD"/>
    <property type="match status" value="1"/>
</dbReference>
<sequence>MKIAILGAGCYRTHAAAGITNFMRACEVAKEVGKPEIALTHSSITYGAELLHLVPDVKEVIVSDPCFAEEPGLVVIDEFDPKEVMEAHLSGNPESIMPKIREVVKAKAKELPKPPKACIHLVHPEDVGLKVTSDDREAVEGADIVITWLPKGNKQPDIIKKFADAIPEGAIVTHACTIPTTKFAKIFKDLGREDLNITSYHPGCVPEMKGQVYIAEGYASEEAVNKLYEIGKIARGKAFKMPANLIGPVCDMCSAVTATVYAGLLAYRDAVTKILGAPADFAQMMADEALTQIHNLMKEKGIANMEEALDPAALLGTADSMCFGPLAEILPTALKVLEKHKVVEEEGKTKCEIMSQKE</sequence>
<evidence type="ECO:0000259" key="13">
    <source>
        <dbReference type="Pfam" id="PF22616"/>
    </source>
</evidence>
<dbReference type="Gene3D" id="1.20.120.1300">
    <property type="entry name" value="Hmd, C-terminal helical subdomain"/>
    <property type="match status" value="1"/>
</dbReference>
<dbReference type="InterPro" id="IPR055205">
    <property type="entry name" value="HMD_N"/>
</dbReference>
<dbReference type="GO" id="GO:0006730">
    <property type="term" value="P:one-carbon metabolic process"/>
    <property type="evidence" value="ECO:0007669"/>
    <property type="project" value="UniProtKB-UniRule"/>
</dbReference>
<dbReference type="EMBL" id="DUJR01000007">
    <property type="protein sequence ID" value="HII59299.1"/>
    <property type="molecule type" value="Genomic_DNA"/>
</dbReference>
<evidence type="ECO:0000256" key="5">
    <source>
        <dbReference type="ARBA" id="ARBA00017649"/>
    </source>
</evidence>
<accession>A0A832WIE6</accession>
<evidence type="ECO:0000256" key="7">
    <source>
        <dbReference type="ARBA" id="ARBA00022994"/>
    </source>
</evidence>
<evidence type="ECO:0000256" key="3">
    <source>
        <dbReference type="ARBA" id="ARBA00008890"/>
    </source>
</evidence>
<dbReference type="PIRSF" id="PIRSF500165">
    <property type="entry name" value="HMDI"/>
    <property type="match status" value="1"/>
</dbReference>
<dbReference type="GO" id="GO:0004735">
    <property type="term" value="F:pyrroline-5-carboxylate reductase activity"/>
    <property type="evidence" value="ECO:0007669"/>
    <property type="project" value="TreeGrafter"/>
</dbReference>
<comment type="function">
    <text evidence="1 11">Catalyzes the reversible reduction of methenyl-H(4)MPT(+) to methylene-H(4)MPT.</text>
</comment>
<dbReference type="AlphaFoldDB" id="A0A832WIE6"/>
<feature type="domain" description="H2-forming N5,N10-methylenetetrahydromethanopterin dehydrogenase C-terminal" evidence="12">
    <location>
        <begin position="243"/>
        <end position="339"/>
    </location>
</feature>
<dbReference type="NCBIfam" id="TIGR01723">
    <property type="entry name" value="hmd_TIGR"/>
    <property type="match status" value="1"/>
</dbReference>
<dbReference type="GO" id="GO:0055129">
    <property type="term" value="P:L-proline biosynthetic process"/>
    <property type="evidence" value="ECO:0007669"/>
    <property type="project" value="TreeGrafter"/>
</dbReference>
<dbReference type="GO" id="GO:0047068">
    <property type="term" value="F:N5,N10-methenyltetrahydromethanopterin hydrogenase activity"/>
    <property type="evidence" value="ECO:0007669"/>
    <property type="project" value="UniProtKB-UniRule"/>
</dbReference>
<dbReference type="PANTHER" id="PTHR11645:SF0">
    <property type="entry name" value="PYRROLINE-5-CARBOXYLATE REDUCTASE 3"/>
    <property type="match status" value="1"/>
</dbReference>
<comment type="similarity">
    <text evidence="3 11">Belongs to the HMD family.</text>
</comment>
<dbReference type="Pfam" id="PF03201">
    <property type="entry name" value="HMD"/>
    <property type="match status" value="1"/>
</dbReference>
<dbReference type="SMR" id="A0A832WIE6"/>
<dbReference type="UniPathway" id="UPA00640">
    <property type="reaction ID" value="UER00696"/>
</dbReference>
<dbReference type="InterPro" id="IPR010062">
    <property type="entry name" value="HMD"/>
</dbReference>
<comment type="caution">
    <text evidence="14">The sequence shown here is derived from an EMBL/GenBank/DDBJ whole genome shotgun (WGS) entry which is preliminary data.</text>
</comment>
<dbReference type="InterPro" id="IPR024190">
    <property type="entry name" value="METHMP_Hmd"/>
</dbReference>
<comment type="catalytic activity">
    <reaction evidence="11">
        <text>5,10-methenyl-5,6,7,8-tetrahydromethanopterin + H2 = 5,10-methylenetetrahydromethanopterin + H(+)</text>
        <dbReference type="Rhea" id="RHEA:20017"/>
        <dbReference type="ChEBI" id="CHEBI:15378"/>
        <dbReference type="ChEBI" id="CHEBI:18276"/>
        <dbReference type="ChEBI" id="CHEBI:57818"/>
        <dbReference type="ChEBI" id="CHEBI:58337"/>
        <dbReference type="EC" id="1.12.98.2"/>
    </reaction>
</comment>
<dbReference type="SUPFAM" id="SSF51735">
    <property type="entry name" value="NAD(P)-binding Rossmann-fold domains"/>
    <property type="match status" value="1"/>
</dbReference>
<dbReference type="Proteomes" id="UP000645676">
    <property type="component" value="Unassembled WGS sequence"/>
</dbReference>
<dbReference type="PANTHER" id="PTHR11645">
    <property type="entry name" value="PYRROLINE-5-CARBOXYLATE REDUCTASE"/>
    <property type="match status" value="1"/>
</dbReference>
<protein>
    <recommendedName>
        <fullName evidence="5 11">5,10-methenyltetrahydromethanopterin hydrogenase</fullName>
        <ecNumber evidence="4 11">1.12.98.2</ecNumber>
    </recommendedName>
    <alternativeName>
        <fullName evidence="10 11">H(2)-dependent methylene-H(4)MPT dehydrogenase</fullName>
    </alternativeName>
    <alternativeName>
        <fullName evidence="9 11">H(2)-forming N(5),N(10)-methylenetetrahydromethanopterin dehydrogenase</fullName>
    </alternativeName>
    <alternativeName>
        <fullName evidence="11">N(5),N(10)-methenyltetrahydromethanopterin hydrogenase</fullName>
    </alternativeName>
</protein>
<evidence type="ECO:0000256" key="8">
    <source>
        <dbReference type="ARBA" id="ARBA00023002"/>
    </source>
</evidence>
<proteinExistence type="inferred from homology"/>
<organism evidence="14 15">
    <name type="scientific">Methanocaldococcus jannaschii</name>
    <dbReference type="NCBI Taxonomy" id="2190"/>
    <lineage>
        <taxon>Archaea</taxon>
        <taxon>Methanobacteriati</taxon>
        <taxon>Methanobacteriota</taxon>
        <taxon>Methanomada group</taxon>
        <taxon>Methanococci</taxon>
        <taxon>Methanococcales</taxon>
        <taxon>Methanocaldococcaceae</taxon>
        <taxon>Methanocaldococcus</taxon>
    </lineage>
</organism>
<comment type="pathway">
    <text evidence="2 11">One-carbon metabolism; methanogenesis from CO(2); 5,10-methylene-5,6,7,8-tetrahydromethanopterin from 5,10-methenyl-5,6,7,8-tetrahydromethanopterin (hydrogen route): step 1/1.</text>
</comment>
<gene>
    <name evidence="11" type="primary">hmd</name>
    <name evidence="14" type="ORF">HA335_01770</name>
</gene>
<keyword evidence="8 11" id="KW-0560">Oxidoreductase</keyword>
<evidence type="ECO:0000256" key="10">
    <source>
        <dbReference type="ARBA" id="ARBA00030515"/>
    </source>
</evidence>
<evidence type="ECO:0000256" key="11">
    <source>
        <dbReference type="HAMAP-Rule" id="MF_01090"/>
    </source>
</evidence>
<dbReference type="Pfam" id="PF22616">
    <property type="entry name" value="HMD_N"/>
    <property type="match status" value="1"/>
</dbReference>
<dbReference type="InterPro" id="IPR038182">
    <property type="entry name" value="HMD_C_sf"/>
</dbReference>
<dbReference type="GeneID" id="1451662"/>
<evidence type="ECO:0000313" key="15">
    <source>
        <dbReference type="Proteomes" id="UP000645676"/>
    </source>
</evidence>
<name>A0A832WIE6_9EURY</name>
<dbReference type="InterPro" id="IPR008927">
    <property type="entry name" value="6-PGluconate_DH-like_C_sf"/>
</dbReference>
<reference evidence="14" key="1">
    <citation type="journal article" date="2020" name="bioRxiv">
        <title>A rank-normalized archaeal taxonomy based on genome phylogeny resolves widespread incomplete and uneven classifications.</title>
        <authorList>
            <person name="Rinke C."/>
            <person name="Chuvochina M."/>
            <person name="Mussig A.J."/>
            <person name="Chaumeil P.-A."/>
            <person name="Waite D.W."/>
            <person name="Whitman W.B."/>
            <person name="Parks D.H."/>
            <person name="Hugenholtz P."/>
        </authorList>
    </citation>
    <scope>NUCLEOTIDE SEQUENCE</scope>
    <source>
        <strain evidence="14">UBA8849</strain>
    </source>
</reference>
<evidence type="ECO:0000256" key="4">
    <source>
        <dbReference type="ARBA" id="ARBA00012335"/>
    </source>
</evidence>
<evidence type="ECO:0000259" key="12">
    <source>
        <dbReference type="Pfam" id="PF03201"/>
    </source>
</evidence>
<keyword evidence="7 11" id="KW-0484">Methanogenesis</keyword>
<dbReference type="InterPro" id="IPR036291">
    <property type="entry name" value="NAD(P)-bd_dom_sf"/>
</dbReference>
<dbReference type="PIRSF" id="PIRSF016158">
    <property type="entry name" value="HMD"/>
    <property type="match status" value="1"/>
</dbReference>
<dbReference type="GO" id="GO:0019386">
    <property type="term" value="P:methanogenesis, from carbon dioxide"/>
    <property type="evidence" value="ECO:0007669"/>
    <property type="project" value="UniProtKB-UniRule"/>
</dbReference>
<evidence type="ECO:0000313" key="14">
    <source>
        <dbReference type="EMBL" id="HII59299.1"/>
    </source>
</evidence>
<evidence type="ECO:0000256" key="1">
    <source>
        <dbReference type="ARBA" id="ARBA00002058"/>
    </source>
</evidence>
<evidence type="ECO:0000256" key="9">
    <source>
        <dbReference type="ARBA" id="ARBA00029901"/>
    </source>
</evidence>
<keyword evidence="6 11" id="KW-0554">One-carbon metabolism</keyword>
<dbReference type="EC" id="1.12.98.2" evidence="4 11"/>
<evidence type="ECO:0000256" key="2">
    <source>
        <dbReference type="ARBA" id="ARBA00005226"/>
    </source>
</evidence>
<dbReference type="RefSeq" id="WP_010870290.1">
    <property type="nucleotide sequence ID" value="NC_000909.1"/>
</dbReference>
<dbReference type="InterPro" id="IPR004889">
    <property type="entry name" value="HMD_C"/>
</dbReference>